<evidence type="ECO:0000256" key="4">
    <source>
        <dbReference type="PROSITE-ProRule" id="PRU00473"/>
    </source>
</evidence>
<protein>
    <submittedName>
        <fullName evidence="6">OmpA family protein</fullName>
    </submittedName>
</protein>
<comment type="subcellular location">
    <subcellularLocation>
        <location evidence="1">Cell outer membrane</location>
    </subcellularLocation>
</comment>
<keyword evidence="7" id="KW-1185">Reference proteome</keyword>
<evidence type="ECO:0000259" key="5">
    <source>
        <dbReference type="PROSITE" id="PS51123"/>
    </source>
</evidence>
<organism evidence="6 7">
    <name type="scientific">Planobacterium oryzisoli</name>
    <dbReference type="NCBI Taxonomy" id="2771435"/>
    <lineage>
        <taxon>Bacteria</taxon>
        <taxon>Pseudomonadati</taxon>
        <taxon>Bacteroidota</taxon>
        <taxon>Flavobacteriia</taxon>
        <taxon>Flavobacteriales</taxon>
        <taxon>Weeksellaceae</taxon>
        <taxon>Chryseobacterium group</taxon>
        <taxon>Chryseobacterium</taxon>
    </lineage>
</organism>
<comment type="caution">
    <text evidence="6">The sequence shown here is derived from an EMBL/GenBank/DDBJ whole genome shotgun (WGS) entry which is preliminary data.</text>
</comment>
<dbReference type="PRINTS" id="PR01021">
    <property type="entry name" value="OMPADOMAIN"/>
</dbReference>
<dbReference type="RefSeq" id="WP_194738633.1">
    <property type="nucleotide sequence ID" value="NZ_JADKYY010000002.1"/>
</dbReference>
<name>A0A931E6M4_9FLAO</name>
<keyword evidence="2 4" id="KW-0472">Membrane</keyword>
<dbReference type="EMBL" id="JADKYY010000002">
    <property type="protein sequence ID" value="MBF5026706.1"/>
    <property type="molecule type" value="Genomic_DNA"/>
</dbReference>
<proteinExistence type="predicted"/>
<dbReference type="InterPro" id="IPR036737">
    <property type="entry name" value="OmpA-like_sf"/>
</dbReference>
<reference evidence="6" key="1">
    <citation type="submission" date="2020-11" db="EMBL/GenBank/DDBJ databases">
        <title>Genome seq and assembly of Planobacterium sp.</title>
        <authorList>
            <person name="Chhetri G."/>
        </authorList>
    </citation>
    <scope>NUCLEOTIDE SEQUENCE</scope>
    <source>
        <strain evidence="6">GCR5</strain>
    </source>
</reference>
<dbReference type="SUPFAM" id="SSF103088">
    <property type="entry name" value="OmpA-like"/>
    <property type="match status" value="1"/>
</dbReference>
<dbReference type="Pfam" id="PF06078">
    <property type="entry name" value="DUF937"/>
    <property type="match status" value="1"/>
</dbReference>
<dbReference type="Pfam" id="PF00691">
    <property type="entry name" value="OmpA"/>
    <property type="match status" value="1"/>
</dbReference>
<evidence type="ECO:0000256" key="1">
    <source>
        <dbReference type="ARBA" id="ARBA00004442"/>
    </source>
</evidence>
<accession>A0A931E6M4</accession>
<dbReference type="AlphaFoldDB" id="A0A931E6M4"/>
<evidence type="ECO:0000313" key="6">
    <source>
        <dbReference type="EMBL" id="MBF5026706.1"/>
    </source>
</evidence>
<dbReference type="Gene3D" id="3.30.1330.60">
    <property type="entry name" value="OmpA-like domain"/>
    <property type="match status" value="1"/>
</dbReference>
<dbReference type="PANTHER" id="PTHR30329:SF21">
    <property type="entry name" value="LIPOPROTEIN YIAD-RELATED"/>
    <property type="match status" value="1"/>
</dbReference>
<dbReference type="InterPro" id="IPR006665">
    <property type="entry name" value="OmpA-like"/>
</dbReference>
<evidence type="ECO:0000256" key="2">
    <source>
        <dbReference type="ARBA" id="ARBA00023136"/>
    </source>
</evidence>
<gene>
    <name evidence="6" type="ORF">IC612_02705</name>
</gene>
<dbReference type="InterPro" id="IPR009282">
    <property type="entry name" value="DUF937"/>
</dbReference>
<evidence type="ECO:0000313" key="7">
    <source>
        <dbReference type="Proteomes" id="UP000694480"/>
    </source>
</evidence>
<sequence>MNSNLIDLMRGQLGPALVSKSATQLGESESGISRSFEALLPAVLAALGKESNHPVLHDAIMQDDTISHLGTLGEQSAPGIFTTLSDVLFKDRISGLENAVANFADVSPSAVQRLLPIVLSAVTGIFSRYRKEHNLDRDQVSRLLSEQAAHAATIMPAGLSLGAFGLVENQSKDPVTDSSGHTFEALDNGAVMQENVEKEVEVNRAGETHVYTEAPQGDSSSIWKWLLPLLLLLAAGYFLFKQCDNKEVQSTVVEVDSTRIESDTVNVLNDSLDSRTTTTIALPNNASVEAYEGGIEQQITTFLSSPEYAEATNEILKDRWFDFDNLNFEFGTTQLTPESQVQLENIRSILKAYPDAKIKIGAYSDRKGDDQLNLELSQKRAEAVKSALNSAQVVEAEGYGEQFSTVAESASDQQRQIDRRTSIRFVK</sequence>
<dbReference type="PROSITE" id="PS51123">
    <property type="entry name" value="OMPA_2"/>
    <property type="match status" value="1"/>
</dbReference>
<keyword evidence="3" id="KW-0998">Cell outer membrane</keyword>
<dbReference type="CDD" id="cd07185">
    <property type="entry name" value="OmpA_C-like"/>
    <property type="match status" value="1"/>
</dbReference>
<dbReference type="InterPro" id="IPR006664">
    <property type="entry name" value="OMP_bac"/>
</dbReference>
<dbReference type="PANTHER" id="PTHR30329">
    <property type="entry name" value="STATOR ELEMENT OF FLAGELLAR MOTOR COMPLEX"/>
    <property type="match status" value="1"/>
</dbReference>
<dbReference type="GO" id="GO:0009279">
    <property type="term" value="C:cell outer membrane"/>
    <property type="evidence" value="ECO:0007669"/>
    <property type="project" value="UniProtKB-SubCell"/>
</dbReference>
<feature type="domain" description="OmpA-like" evidence="5">
    <location>
        <begin position="315"/>
        <end position="427"/>
    </location>
</feature>
<dbReference type="Proteomes" id="UP000694480">
    <property type="component" value="Unassembled WGS sequence"/>
</dbReference>
<dbReference type="InterPro" id="IPR050330">
    <property type="entry name" value="Bact_OuterMem_StrucFunc"/>
</dbReference>
<evidence type="ECO:0000256" key="3">
    <source>
        <dbReference type="ARBA" id="ARBA00023237"/>
    </source>
</evidence>